<sequence length="325" mass="34563">MNTLHLVDPSARELVTQLPSVDPERQSVAEFRANLLAIYAQAAPPMPEAREERTVPGPPGAPEVRVLMYRPAPQPQPFPAILYIHGGGMIGGAAEMMDAASVQLAQGHGALVVAVDYRLAPETPFPGPVEDCYAALDWLFRSADNLGVDPSHIAIMGHSAGGGLAAATALLARDRGVHLLSGQILIYPMLDSRTGTPESLADNPLVGEFVWTREFNRFGWKALRGTEPLPPERLGHFSPAQASDVSRLPPAFIAVGALDLFLEEDVAYALRLARSGVPVDLHVYEGGIHGFDLFPGALATRFEADLRAALGRVLQGAPGNAAPQG</sequence>
<dbReference type="InterPro" id="IPR013094">
    <property type="entry name" value="AB_hydrolase_3"/>
</dbReference>
<evidence type="ECO:0000313" key="3">
    <source>
        <dbReference type="EMBL" id="MDC0713813.1"/>
    </source>
</evidence>
<name>A0ABT5DJK5_9BACT</name>
<keyword evidence="1 3" id="KW-0378">Hydrolase</keyword>
<keyword evidence="4" id="KW-1185">Reference proteome</keyword>
<feature type="domain" description="Alpha/beta hydrolase fold-3" evidence="2">
    <location>
        <begin position="81"/>
        <end position="291"/>
    </location>
</feature>
<organism evidence="3 4">
    <name type="scientific">Stigmatella ashevillensis</name>
    <dbReference type="NCBI Taxonomy" id="2995309"/>
    <lineage>
        <taxon>Bacteria</taxon>
        <taxon>Pseudomonadati</taxon>
        <taxon>Myxococcota</taxon>
        <taxon>Myxococcia</taxon>
        <taxon>Myxococcales</taxon>
        <taxon>Cystobacterineae</taxon>
        <taxon>Archangiaceae</taxon>
        <taxon>Stigmatella</taxon>
    </lineage>
</organism>
<evidence type="ECO:0000259" key="2">
    <source>
        <dbReference type="Pfam" id="PF07859"/>
    </source>
</evidence>
<protein>
    <submittedName>
        <fullName evidence="3">Alpha/beta hydrolase</fullName>
    </submittedName>
</protein>
<dbReference type="RefSeq" id="WP_272144237.1">
    <property type="nucleotide sequence ID" value="NZ_JAQNDM010000002.1"/>
</dbReference>
<evidence type="ECO:0000256" key="1">
    <source>
        <dbReference type="ARBA" id="ARBA00022801"/>
    </source>
</evidence>
<proteinExistence type="predicted"/>
<dbReference type="Pfam" id="PF07859">
    <property type="entry name" value="Abhydrolase_3"/>
    <property type="match status" value="1"/>
</dbReference>
<accession>A0ABT5DJK5</accession>
<dbReference type="Gene3D" id="3.40.50.1820">
    <property type="entry name" value="alpha/beta hydrolase"/>
    <property type="match status" value="1"/>
</dbReference>
<dbReference type="Proteomes" id="UP001221838">
    <property type="component" value="Unassembled WGS sequence"/>
</dbReference>
<dbReference type="SUPFAM" id="SSF53474">
    <property type="entry name" value="alpha/beta-Hydrolases"/>
    <property type="match status" value="1"/>
</dbReference>
<evidence type="ECO:0000313" key="4">
    <source>
        <dbReference type="Proteomes" id="UP001221838"/>
    </source>
</evidence>
<dbReference type="PANTHER" id="PTHR48081:SF8">
    <property type="entry name" value="ALPHA_BETA HYDROLASE FOLD-3 DOMAIN-CONTAINING PROTEIN-RELATED"/>
    <property type="match status" value="1"/>
</dbReference>
<comment type="caution">
    <text evidence="3">The sequence shown here is derived from an EMBL/GenBank/DDBJ whole genome shotgun (WGS) entry which is preliminary data.</text>
</comment>
<reference evidence="3 4" key="1">
    <citation type="submission" date="2022-11" db="EMBL/GenBank/DDBJ databases">
        <title>Minimal conservation of predation-associated metabolite biosynthetic gene clusters underscores biosynthetic potential of Myxococcota including descriptions for ten novel species: Archangium lansinium sp. nov., Myxococcus landrumus sp. nov., Nannocystis bai.</title>
        <authorList>
            <person name="Ahearne A."/>
            <person name="Stevens C."/>
            <person name="Dowd S."/>
        </authorList>
    </citation>
    <scope>NUCLEOTIDE SEQUENCE [LARGE SCALE GENOMIC DNA]</scope>
    <source>
        <strain evidence="3 4">NCWAL01</strain>
    </source>
</reference>
<gene>
    <name evidence="3" type="ORF">POL68_35430</name>
</gene>
<dbReference type="InterPro" id="IPR050300">
    <property type="entry name" value="GDXG_lipolytic_enzyme"/>
</dbReference>
<dbReference type="GO" id="GO:0016787">
    <property type="term" value="F:hydrolase activity"/>
    <property type="evidence" value="ECO:0007669"/>
    <property type="project" value="UniProtKB-KW"/>
</dbReference>
<dbReference type="InterPro" id="IPR029058">
    <property type="entry name" value="AB_hydrolase_fold"/>
</dbReference>
<dbReference type="PANTHER" id="PTHR48081">
    <property type="entry name" value="AB HYDROLASE SUPERFAMILY PROTEIN C4A8.06C"/>
    <property type="match status" value="1"/>
</dbReference>
<dbReference type="EMBL" id="JAQNDM010000002">
    <property type="protein sequence ID" value="MDC0713813.1"/>
    <property type="molecule type" value="Genomic_DNA"/>
</dbReference>